<dbReference type="InterPro" id="IPR029058">
    <property type="entry name" value="AB_hydrolase_fold"/>
</dbReference>
<dbReference type="GO" id="GO:0046464">
    <property type="term" value="P:acylglycerol catabolic process"/>
    <property type="evidence" value="ECO:0007669"/>
    <property type="project" value="TreeGrafter"/>
</dbReference>
<comment type="caution">
    <text evidence="2">The sequence shown here is derived from an EMBL/GenBank/DDBJ whole genome shotgun (WGS) entry which is preliminary data.</text>
</comment>
<name>A0A7W5H0H0_9GAMM</name>
<dbReference type="SUPFAM" id="SSF53474">
    <property type="entry name" value="alpha/beta-Hydrolases"/>
    <property type="match status" value="1"/>
</dbReference>
<dbReference type="RefSeq" id="WP_183314953.1">
    <property type="nucleotide sequence ID" value="NZ_JACHXQ010000011.1"/>
</dbReference>
<dbReference type="EMBL" id="JACHXQ010000011">
    <property type="protein sequence ID" value="MBB3185342.1"/>
    <property type="molecule type" value="Genomic_DNA"/>
</dbReference>
<protein>
    <submittedName>
        <fullName evidence="2">Pimeloyl-ACP methyl ester carboxylesterase</fullName>
    </submittedName>
</protein>
<dbReference type="InterPro" id="IPR000073">
    <property type="entry name" value="AB_hydrolase_1"/>
</dbReference>
<evidence type="ECO:0000259" key="1">
    <source>
        <dbReference type="Pfam" id="PF00561"/>
    </source>
</evidence>
<sequence>MSELAERWVERSGYRLRVRHGGDPEHPLVLFLHGYPDSQRMWQATMMALADRYRVASLDWPGVPAGEPRQPARRYRIDALLGDIEAVIEALGAQRLHLVGHDWGASIGWSYVTHPEYGKRVLSWSFISGPHLAIWRQWGLDELRSLDPRRAWPVIAQLLRASYTLPLLIWPLGEALWRLGGVNAWRAVLRFAGVPAGDALLEESRAQVLNMALGPMALYRQNVLHPPPLPAQGSVTCPVQLIIAERDPFVSEAGYANLGDYATDLRTARLPGSHWVTRSHPEKTLRVLHDFLAEIADSQAAAEKAE</sequence>
<dbReference type="GO" id="GO:0047372">
    <property type="term" value="F:monoacylglycerol lipase activity"/>
    <property type="evidence" value="ECO:0007669"/>
    <property type="project" value="TreeGrafter"/>
</dbReference>
<dbReference type="PANTHER" id="PTHR43798">
    <property type="entry name" value="MONOACYLGLYCEROL LIPASE"/>
    <property type="match status" value="1"/>
</dbReference>
<dbReference type="GO" id="GO:0016020">
    <property type="term" value="C:membrane"/>
    <property type="evidence" value="ECO:0007669"/>
    <property type="project" value="TreeGrafter"/>
</dbReference>
<dbReference type="Pfam" id="PF00561">
    <property type="entry name" value="Abhydrolase_1"/>
    <property type="match status" value="1"/>
</dbReference>
<dbReference type="InterPro" id="IPR050266">
    <property type="entry name" value="AB_hydrolase_sf"/>
</dbReference>
<gene>
    <name evidence="2" type="ORF">FHR95_002923</name>
</gene>
<keyword evidence="3" id="KW-1185">Reference proteome</keyword>
<proteinExistence type="predicted"/>
<dbReference type="InterPro" id="IPR000639">
    <property type="entry name" value="Epox_hydrolase-like"/>
</dbReference>
<accession>A0A7W5H0H0</accession>
<reference evidence="2 3" key="1">
    <citation type="submission" date="2020-08" db="EMBL/GenBank/DDBJ databases">
        <title>Genomic Encyclopedia of Type Strains, Phase III (KMG-III): the genomes of soil and plant-associated and newly described type strains.</title>
        <authorList>
            <person name="Whitman W."/>
        </authorList>
    </citation>
    <scope>NUCLEOTIDE SEQUENCE [LARGE SCALE GENOMIC DNA]</scope>
    <source>
        <strain evidence="2 3">CECT 7341</strain>
    </source>
</reference>
<dbReference type="PRINTS" id="PR00412">
    <property type="entry name" value="EPOXHYDRLASE"/>
</dbReference>
<dbReference type="PANTHER" id="PTHR43798:SF33">
    <property type="entry name" value="HYDROLASE, PUTATIVE (AFU_ORTHOLOGUE AFUA_2G14860)-RELATED"/>
    <property type="match status" value="1"/>
</dbReference>
<dbReference type="Gene3D" id="3.40.50.1820">
    <property type="entry name" value="alpha/beta hydrolase"/>
    <property type="match status" value="1"/>
</dbReference>
<evidence type="ECO:0000313" key="3">
    <source>
        <dbReference type="Proteomes" id="UP000563050"/>
    </source>
</evidence>
<feature type="domain" description="AB hydrolase-1" evidence="1">
    <location>
        <begin position="27"/>
        <end position="129"/>
    </location>
</feature>
<dbReference type="AlphaFoldDB" id="A0A7W5H0H0"/>
<organism evidence="2 3">
    <name type="scientific">Halomonas fontilapidosi</name>
    <dbReference type="NCBI Taxonomy" id="616675"/>
    <lineage>
        <taxon>Bacteria</taxon>
        <taxon>Pseudomonadati</taxon>
        <taxon>Pseudomonadota</taxon>
        <taxon>Gammaproteobacteria</taxon>
        <taxon>Oceanospirillales</taxon>
        <taxon>Halomonadaceae</taxon>
        <taxon>Halomonas</taxon>
    </lineage>
</organism>
<dbReference type="Proteomes" id="UP000563050">
    <property type="component" value="Unassembled WGS sequence"/>
</dbReference>
<evidence type="ECO:0000313" key="2">
    <source>
        <dbReference type="EMBL" id="MBB3185342.1"/>
    </source>
</evidence>